<dbReference type="GO" id="GO:0016829">
    <property type="term" value="F:lyase activity"/>
    <property type="evidence" value="ECO:0007669"/>
    <property type="project" value="UniProtKB-KW"/>
</dbReference>
<evidence type="ECO:0000259" key="2">
    <source>
        <dbReference type="SMART" id="SM00922"/>
    </source>
</evidence>
<dbReference type="InterPro" id="IPR034593">
    <property type="entry name" value="DgoD-like"/>
</dbReference>
<dbReference type="InterPro" id="IPR018110">
    <property type="entry name" value="Mandel_Rmase/mucon_lact_enz_CS"/>
</dbReference>
<dbReference type="InterPro" id="IPR013342">
    <property type="entry name" value="Mandelate_racemase_C"/>
</dbReference>
<feature type="non-terminal residue" evidence="3">
    <location>
        <position position="228"/>
    </location>
</feature>
<organism evidence="3">
    <name type="scientific">marine sediment metagenome</name>
    <dbReference type="NCBI Taxonomy" id="412755"/>
    <lineage>
        <taxon>unclassified sequences</taxon>
        <taxon>metagenomes</taxon>
        <taxon>ecological metagenomes</taxon>
    </lineage>
</organism>
<dbReference type="EMBL" id="BARW01018055">
    <property type="protein sequence ID" value="GAI94452.1"/>
    <property type="molecule type" value="Genomic_DNA"/>
</dbReference>
<dbReference type="Gene3D" id="3.20.20.120">
    <property type="entry name" value="Enolase-like C-terminal domain"/>
    <property type="match status" value="1"/>
</dbReference>
<name>X1SN47_9ZZZZ</name>
<dbReference type="InterPro" id="IPR029065">
    <property type="entry name" value="Enolase_C-like"/>
</dbReference>
<evidence type="ECO:0000256" key="1">
    <source>
        <dbReference type="ARBA" id="ARBA00023239"/>
    </source>
</evidence>
<evidence type="ECO:0000313" key="3">
    <source>
        <dbReference type="EMBL" id="GAI94452.1"/>
    </source>
</evidence>
<accession>X1SN47</accession>
<reference evidence="3" key="1">
    <citation type="journal article" date="2014" name="Front. Microbiol.">
        <title>High frequency of phylogenetically diverse reductive dehalogenase-homologous genes in deep subseafloor sedimentary metagenomes.</title>
        <authorList>
            <person name="Kawai M."/>
            <person name="Futagami T."/>
            <person name="Toyoda A."/>
            <person name="Takaki Y."/>
            <person name="Nishi S."/>
            <person name="Hori S."/>
            <person name="Arai W."/>
            <person name="Tsubouchi T."/>
            <person name="Morono Y."/>
            <person name="Uchiyama I."/>
            <person name="Ito T."/>
            <person name="Fujiyama A."/>
            <person name="Inagaki F."/>
            <person name="Takami H."/>
        </authorList>
    </citation>
    <scope>NUCLEOTIDE SEQUENCE</scope>
    <source>
        <strain evidence="3">Expedition CK06-06</strain>
    </source>
</reference>
<dbReference type="PROSITE" id="PS00908">
    <property type="entry name" value="MR_MLE_1"/>
    <property type="match status" value="1"/>
</dbReference>
<dbReference type="PANTHER" id="PTHR48080">
    <property type="entry name" value="D-GALACTONATE DEHYDRATASE-RELATED"/>
    <property type="match status" value="1"/>
</dbReference>
<dbReference type="InterPro" id="IPR036849">
    <property type="entry name" value="Enolase-like_C_sf"/>
</dbReference>
<keyword evidence="1" id="KW-0456">Lyase</keyword>
<dbReference type="Pfam" id="PF13378">
    <property type="entry name" value="MR_MLE_C"/>
    <property type="match status" value="1"/>
</dbReference>
<gene>
    <name evidence="3" type="ORF">S12H4_31002</name>
</gene>
<dbReference type="InterPro" id="IPR013341">
    <property type="entry name" value="Mandelate_racemase_N_dom"/>
</dbReference>
<dbReference type="SUPFAM" id="SSF54826">
    <property type="entry name" value="Enolase N-terminal domain-like"/>
    <property type="match status" value="1"/>
</dbReference>
<protein>
    <recommendedName>
        <fullName evidence="2">Mandelate racemase/muconate lactonizing enzyme C-terminal domain-containing protein</fullName>
    </recommendedName>
</protein>
<sequence>MKITDVKTFFMGVARQSWLFVKVETNEGIYGWGEGSLEGQEKAVAAAIHNMGRRIIDKDPTLIERHWQVLYRHGFWRGGVVLNSALSAIDQALWDITGKIYNVPVYKLLGGAVRERVRAYTHARTPEEAEKLVTSGFTGIKTGGMSPEGVIDPAESVPWLKDHIQSLRQAVGPAVDIMVDNHGRAWPSLAIQQMRAVEEFKLFFFEEPVPPDNFEALAEIRRFPSQIN</sequence>
<dbReference type="PANTHER" id="PTHR48080:SF2">
    <property type="entry name" value="D-GALACTONATE DEHYDRATASE"/>
    <property type="match status" value="1"/>
</dbReference>
<dbReference type="GO" id="GO:0009063">
    <property type="term" value="P:amino acid catabolic process"/>
    <property type="evidence" value="ECO:0007669"/>
    <property type="project" value="InterPro"/>
</dbReference>
<proteinExistence type="predicted"/>
<feature type="domain" description="Mandelate racemase/muconate lactonizing enzyme C-terminal" evidence="2">
    <location>
        <begin position="122"/>
        <end position="224"/>
    </location>
</feature>
<dbReference type="Pfam" id="PF02746">
    <property type="entry name" value="MR_MLE_N"/>
    <property type="match status" value="1"/>
</dbReference>
<dbReference type="Gene3D" id="3.30.390.10">
    <property type="entry name" value="Enolase-like, N-terminal domain"/>
    <property type="match status" value="1"/>
</dbReference>
<dbReference type="InterPro" id="IPR029017">
    <property type="entry name" value="Enolase-like_N"/>
</dbReference>
<comment type="caution">
    <text evidence="3">The sequence shown here is derived from an EMBL/GenBank/DDBJ whole genome shotgun (WGS) entry which is preliminary data.</text>
</comment>
<dbReference type="SUPFAM" id="SSF51604">
    <property type="entry name" value="Enolase C-terminal domain-like"/>
    <property type="match status" value="1"/>
</dbReference>
<dbReference type="SMART" id="SM00922">
    <property type="entry name" value="MR_MLE"/>
    <property type="match status" value="1"/>
</dbReference>
<dbReference type="AlphaFoldDB" id="X1SN47"/>